<accession>A0A5M8RGK2</accession>
<organism evidence="1 2">
    <name type="scientific">Bacillus swezeyi</name>
    <dbReference type="NCBI Taxonomy" id="1925020"/>
    <lineage>
        <taxon>Bacteria</taxon>
        <taxon>Bacillati</taxon>
        <taxon>Bacillota</taxon>
        <taxon>Bacilli</taxon>
        <taxon>Bacillales</taxon>
        <taxon>Bacillaceae</taxon>
        <taxon>Bacillus</taxon>
    </lineage>
</organism>
<proteinExistence type="predicted"/>
<dbReference type="RefSeq" id="WP_148959140.1">
    <property type="nucleotide sequence ID" value="NZ_QSND01000006.1"/>
</dbReference>
<sequence length="407" mass="43554">MGKEILVDPDKLEGLANDFVKELTDMEKLYKDLHLELTTMILGCDPRYSHCFSGVGDAWSSGNDLVGKLDANERYIRKTADKFAEQDDILRKLYNLYDNYGTLTAMAGVSMTQFKYYGLGITKFVKDGSGLYSVKHTKLLMDLSRIIDETKYSRAARILLSPKYLFKNPNLPFADLVHKKFTKFYPQDTVDFTNKIKSFAAGMVDEAGNKTAFKDVLKAGGKFAKGNAITAALITGATETVGMGLKISENYSKYGNNREVLKRENAKAVGNAVNNTVWITGGSVAGAVIGGALGSVAGPVGTVVVGAVGSAVGGFIGEKAAKLTAGIAEKTALLLKNPIQAGIDKAKKGFELAGKGVQAFNKGIDTVNEGIQKGAETVGKGFQKAKETAGSLVNGAKNFFSRKLSFG</sequence>
<comment type="caution">
    <text evidence="1">The sequence shown here is derived from an EMBL/GenBank/DDBJ whole genome shotgun (WGS) entry which is preliminary data.</text>
</comment>
<dbReference type="AlphaFoldDB" id="A0A5M8RGK2"/>
<protein>
    <submittedName>
        <fullName evidence="1">Uncharacterized protein</fullName>
    </submittedName>
</protein>
<dbReference type="EMBL" id="QSND01000006">
    <property type="protein sequence ID" value="KAA6447349.1"/>
    <property type="molecule type" value="Genomic_DNA"/>
</dbReference>
<evidence type="ECO:0000313" key="2">
    <source>
        <dbReference type="Proteomes" id="UP000324326"/>
    </source>
</evidence>
<name>A0A5M8RGK2_9BACI</name>
<dbReference type="STRING" id="1925020.BTA30_04415"/>
<gene>
    <name evidence="1" type="ORF">DX927_22735</name>
</gene>
<evidence type="ECO:0000313" key="1">
    <source>
        <dbReference type="EMBL" id="KAA6447349.1"/>
    </source>
</evidence>
<dbReference type="Proteomes" id="UP000324326">
    <property type="component" value="Unassembled WGS sequence"/>
</dbReference>
<reference evidence="1 2" key="1">
    <citation type="submission" date="2018-08" db="EMBL/GenBank/DDBJ databases">
        <title>Bacillus phenotypic plasticity.</title>
        <authorList>
            <person name="Hurtado E."/>
        </authorList>
    </citation>
    <scope>NUCLEOTIDE SEQUENCE [LARGE SCALE GENOMIC DNA]</scope>
    <source>
        <strain evidence="1 2">427</strain>
    </source>
</reference>